<accession>A0A8W4FP52</accession>
<evidence type="ECO:0000313" key="3">
    <source>
        <dbReference type="Proteomes" id="UP000008227"/>
    </source>
</evidence>
<keyword evidence="1" id="KW-0732">Signal</keyword>
<protein>
    <submittedName>
        <fullName evidence="2">Uncharacterized protein</fullName>
    </submittedName>
</protein>
<keyword evidence="3" id="KW-1185">Reference proteome</keyword>
<evidence type="ECO:0000313" key="2">
    <source>
        <dbReference type="Ensembl" id="ENSSSCP00000080085.1"/>
    </source>
</evidence>
<name>A0A8W4FP52_PIG</name>
<reference evidence="2" key="1">
    <citation type="journal article" date="2020" name="Gigascience">
        <title>An improved pig reference genome sequence to enable pig genetics and genomics research.</title>
        <authorList>
            <person name="Warr A."/>
            <person name="Affara N."/>
            <person name="Aken B."/>
            <person name="Beiki H."/>
            <person name="Bickhart D.M."/>
            <person name="Billis K."/>
            <person name="Chow W."/>
            <person name="Eory L."/>
            <person name="Finlayson H.A."/>
            <person name="Flicek P."/>
            <person name="Giron C.G."/>
            <person name="Griffin D.K."/>
            <person name="Hall R."/>
            <person name="Hannum G."/>
            <person name="Hourlier T."/>
            <person name="Howe K."/>
            <person name="Hume D.A."/>
            <person name="Izuogu O."/>
            <person name="Kim K."/>
            <person name="Koren S."/>
            <person name="Liu H."/>
            <person name="Manchanda N."/>
            <person name="Martin F.J."/>
            <person name="Nonneman D.J."/>
            <person name="O'Connor R.E."/>
            <person name="Phillippy A.M."/>
            <person name="Rohrer G.A."/>
            <person name="Rosen B.D."/>
            <person name="Rund L.A."/>
            <person name="Sargent C.A."/>
            <person name="Schook L.B."/>
            <person name="Schroeder S.G."/>
            <person name="Schwartz A.S."/>
            <person name="Skinner B.M."/>
            <person name="Talbot R."/>
            <person name="Tseng E."/>
            <person name="Tuggle C.K."/>
            <person name="Watson M."/>
            <person name="Smith T.P.L."/>
            <person name="Archibald A.L."/>
        </authorList>
    </citation>
    <scope>NUCLEOTIDE SEQUENCE [LARGE SCALE GENOMIC DNA]</scope>
    <source>
        <strain evidence="2">Duroc</strain>
    </source>
</reference>
<feature type="chain" id="PRO_5036452826" evidence="1">
    <location>
        <begin position="27"/>
        <end position="169"/>
    </location>
</feature>
<reference evidence="2" key="3">
    <citation type="submission" date="2025-09" db="UniProtKB">
        <authorList>
            <consortium name="Ensembl"/>
        </authorList>
    </citation>
    <scope>IDENTIFICATION</scope>
</reference>
<dbReference type="AlphaFoldDB" id="A0A8W4FP52"/>
<dbReference type="Ensembl" id="ENSSSCT00000104951.1">
    <property type="protein sequence ID" value="ENSSSCP00000080085.1"/>
    <property type="gene ID" value="ENSSSCG00000052154.1"/>
</dbReference>
<dbReference type="Proteomes" id="UP000008227">
    <property type="component" value="Chromosome X"/>
</dbReference>
<evidence type="ECO:0000256" key="1">
    <source>
        <dbReference type="SAM" id="SignalP"/>
    </source>
</evidence>
<reference evidence="2" key="2">
    <citation type="submission" date="2025-08" db="UniProtKB">
        <authorList>
            <consortium name="Ensembl"/>
        </authorList>
    </citation>
    <scope>IDENTIFICATION</scope>
</reference>
<feature type="signal peptide" evidence="1">
    <location>
        <begin position="1"/>
        <end position="26"/>
    </location>
</feature>
<sequence length="169" mass="19262">MNVFLLGDLHWLFFLLCPSCITTKLALLSLEPTYLCSLHLIEHTNWLYSQCNLDAIKVFFSHIAQENCLSCIFKHCTPSSYYILLFLGSKTMYLGQMCSFYIGIDSCINCNISYDNLDYGISLGKSSKKNLHANIDTMWQAMSTWYGINPENIILNIQNVGTIHLLHSS</sequence>
<dbReference type="GeneTree" id="ENSGT00940000159424"/>
<organism evidence="2 3">
    <name type="scientific">Sus scrofa</name>
    <name type="common">Pig</name>
    <dbReference type="NCBI Taxonomy" id="9823"/>
    <lineage>
        <taxon>Eukaryota</taxon>
        <taxon>Metazoa</taxon>
        <taxon>Chordata</taxon>
        <taxon>Craniata</taxon>
        <taxon>Vertebrata</taxon>
        <taxon>Euteleostomi</taxon>
        <taxon>Mammalia</taxon>
        <taxon>Eutheria</taxon>
        <taxon>Laurasiatheria</taxon>
        <taxon>Artiodactyla</taxon>
        <taxon>Suina</taxon>
        <taxon>Suidae</taxon>
        <taxon>Sus</taxon>
    </lineage>
</organism>
<proteinExistence type="predicted"/>